<feature type="active site" description="Tele-AMP-histidine intermediate" evidence="2">
    <location>
        <position position="145"/>
    </location>
</feature>
<dbReference type="PANTHER" id="PTHR42997:SF1">
    <property type="entry name" value="AP-4-A PHOSPHORYLASE"/>
    <property type="match status" value="1"/>
</dbReference>
<dbReference type="InterPro" id="IPR052908">
    <property type="entry name" value="AP-4-A_phosphorylase"/>
</dbReference>
<dbReference type="SUPFAM" id="SSF54197">
    <property type="entry name" value="HIT-like"/>
    <property type="match status" value="1"/>
</dbReference>
<feature type="binding site" evidence="3">
    <location>
        <position position="75"/>
    </location>
    <ligand>
        <name>substrate</name>
    </ligand>
</feature>
<evidence type="ECO:0000256" key="2">
    <source>
        <dbReference type="PIRSR" id="PIRSR639383-1"/>
    </source>
</evidence>
<dbReference type="Pfam" id="PF01230">
    <property type="entry name" value="HIT"/>
    <property type="match status" value="1"/>
</dbReference>
<dbReference type="InterPro" id="IPR011146">
    <property type="entry name" value="HIT-like"/>
</dbReference>
<keyword evidence="7" id="KW-1185">Reference proteome</keyword>
<evidence type="ECO:0000256" key="4">
    <source>
        <dbReference type="PROSITE-ProRule" id="PRU00464"/>
    </source>
</evidence>
<evidence type="ECO:0000313" key="6">
    <source>
        <dbReference type="EMBL" id="QDU90640.1"/>
    </source>
</evidence>
<dbReference type="CDD" id="cd01275">
    <property type="entry name" value="FHIT"/>
    <property type="match status" value="1"/>
</dbReference>
<sequence>MDNAPLDERIWAPWRLGYVKGDAPGAPPPEPSGWRPAADHGCFLCRAAAEFQDLGSADQQLLVIRRRAASLVLLNRFPYANGHLLVAPLRHVGGIAELTDAEHLEMQQSIAYMTDQLRERLTAQGFNVGLNLGRDAGAGVPGHLHWHIVPRWPGDHNFMPTLAGVRVIPQSLEAVWELLRGDE</sequence>
<dbReference type="KEGG" id="pnd:Pla175_40490"/>
<reference evidence="6 7" key="1">
    <citation type="submission" date="2019-02" db="EMBL/GenBank/DDBJ databases">
        <title>Deep-cultivation of Planctomycetes and their phenomic and genomic characterization uncovers novel biology.</title>
        <authorList>
            <person name="Wiegand S."/>
            <person name="Jogler M."/>
            <person name="Boedeker C."/>
            <person name="Pinto D."/>
            <person name="Vollmers J."/>
            <person name="Rivas-Marin E."/>
            <person name="Kohn T."/>
            <person name="Peeters S.H."/>
            <person name="Heuer A."/>
            <person name="Rast P."/>
            <person name="Oberbeckmann S."/>
            <person name="Bunk B."/>
            <person name="Jeske O."/>
            <person name="Meyerdierks A."/>
            <person name="Storesund J.E."/>
            <person name="Kallscheuer N."/>
            <person name="Luecker S."/>
            <person name="Lage O.M."/>
            <person name="Pohl T."/>
            <person name="Merkel B.J."/>
            <person name="Hornburger P."/>
            <person name="Mueller R.-W."/>
            <person name="Bruemmer F."/>
            <person name="Labrenz M."/>
            <person name="Spormann A.M."/>
            <person name="Op den Camp H."/>
            <person name="Overmann J."/>
            <person name="Amann R."/>
            <person name="Jetten M.S.M."/>
            <person name="Mascher T."/>
            <person name="Medema M.H."/>
            <person name="Devos D.P."/>
            <person name="Kaster A.-K."/>
            <person name="Ovreas L."/>
            <person name="Rohde M."/>
            <person name="Galperin M.Y."/>
            <person name="Jogler C."/>
        </authorList>
    </citation>
    <scope>NUCLEOTIDE SEQUENCE [LARGE SCALE GENOMIC DNA]</scope>
    <source>
        <strain evidence="6 7">Pla175</strain>
    </source>
</reference>
<proteinExistence type="predicted"/>
<dbReference type="PANTHER" id="PTHR42997">
    <property type="entry name" value="HIT FAMILY HYDROLASE"/>
    <property type="match status" value="1"/>
</dbReference>
<dbReference type="InterPro" id="IPR039383">
    <property type="entry name" value="FHIT"/>
</dbReference>
<protein>
    <submittedName>
        <fullName evidence="6">AP-4-A phosphorylase</fullName>
        <ecNumber evidence="6">2.7.7.53</ecNumber>
    </submittedName>
</protein>
<dbReference type="GO" id="GO:0000166">
    <property type="term" value="F:nucleotide binding"/>
    <property type="evidence" value="ECO:0007669"/>
    <property type="project" value="UniProtKB-KW"/>
</dbReference>
<keyword evidence="6" id="KW-0548">Nucleotidyltransferase</keyword>
<evidence type="ECO:0000259" key="5">
    <source>
        <dbReference type="PROSITE" id="PS51084"/>
    </source>
</evidence>
<dbReference type="Proteomes" id="UP000317429">
    <property type="component" value="Chromosome"/>
</dbReference>
<keyword evidence="1" id="KW-0547">Nucleotide-binding</keyword>
<dbReference type="GO" id="GO:0003877">
    <property type="term" value="F:ATP:ADP adenylyltransferase activity"/>
    <property type="evidence" value="ECO:0007669"/>
    <property type="project" value="UniProtKB-EC"/>
</dbReference>
<dbReference type="PROSITE" id="PS51084">
    <property type="entry name" value="HIT_2"/>
    <property type="match status" value="1"/>
</dbReference>
<dbReference type="EMBL" id="CP036291">
    <property type="protein sequence ID" value="QDU90640.1"/>
    <property type="molecule type" value="Genomic_DNA"/>
</dbReference>
<feature type="domain" description="HIT" evidence="5">
    <location>
        <begin position="50"/>
        <end position="158"/>
    </location>
</feature>
<dbReference type="Gene3D" id="3.30.428.10">
    <property type="entry name" value="HIT-like"/>
    <property type="match status" value="1"/>
</dbReference>
<evidence type="ECO:0000256" key="3">
    <source>
        <dbReference type="PIRSR" id="PIRSR639383-2"/>
    </source>
</evidence>
<evidence type="ECO:0000313" key="7">
    <source>
        <dbReference type="Proteomes" id="UP000317429"/>
    </source>
</evidence>
<dbReference type="EC" id="2.7.7.53" evidence="6"/>
<dbReference type="RefSeq" id="WP_197527012.1">
    <property type="nucleotide sequence ID" value="NZ_CP036291.1"/>
</dbReference>
<name>A0A518DGN3_9BACT</name>
<gene>
    <name evidence="6" type="ORF">Pla175_40490</name>
</gene>
<organism evidence="6 7">
    <name type="scientific">Pirellulimonas nuda</name>
    <dbReference type="NCBI Taxonomy" id="2528009"/>
    <lineage>
        <taxon>Bacteria</taxon>
        <taxon>Pseudomonadati</taxon>
        <taxon>Planctomycetota</taxon>
        <taxon>Planctomycetia</taxon>
        <taxon>Pirellulales</taxon>
        <taxon>Lacipirellulaceae</taxon>
        <taxon>Pirellulimonas</taxon>
    </lineage>
</organism>
<feature type="short sequence motif" description="Histidine triad motif" evidence="4">
    <location>
        <begin position="143"/>
        <end position="147"/>
    </location>
</feature>
<feature type="binding site" evidence="3">
    <location>
        <position position="147"/>
    </location>
    <ligand>
        <name>substrate</name>
    </ligand>
</feature>
<feature type="binding site" evidence="3">
    <location>
        <begin position="137"/>
        <end position="140"/>
    </location>
    <ligand>
        <name>substrate</name>
    </ligand>
</feature>
<evidence type="ECO:0000256" key="1">
    <source>
        <dbReference type="ARBA" id="ARBA00022741"/>
    </source>
</evidence>
<keyword evidence="6" id="KW-0808">Transferase</keyword>
<accession>A0A518DGN3</accession>
<dbReference type="AlphaFoldDB" id="A0A518DGN3"/>
<dbReference type="InterPro" id="IPR036265">
    <property type="entry name" value="HIT-like_sf"/>
</dbReference>